<dbReference type="Proteomes" id="UP000828390">
    <property type="component" value="Unassembled WGS sequence"/>
</dbReference>
<keyword evidence="2" id="KW-1185">Reference proteome</keyword>
<evidence type="ECO:0000313" key="1">
    <source>
        <dbReference type="EMBL" id="KAH3690403.1"/>
    </source>
</evidence>
<organism evidence="1 2">
    <name type="scientific">Dreissena polymorpha</name>
    <name type="common">Zebra mussel</name>
    <name type="synonym">Mytilus polymorpha</name>
    <dbReference type="NCBI Taxonomy" id="45954"/>
    <lineage>
        <taxon>Eukaryota</taxon>
        <taxon>Metazoa</taxon>
        <taxon>Spiralia</taxon>
        <taxon>Lophotrochozoa</taxon>
        <taxon>Mollusca</taxon>
        <taxon>Bivalvia</taxon>
        <taxon>Autobranchia</taxon>
        <taxon>Heteroconchia</taxon>
        <taxon>Euheterodonta</taxon>
        <taxon>Imparidentia</taxon>
        <taxon>Neoheterodontei</taxon>
        <taxon>Myida</taxon>
        <taxon>Dreissenoidea</taxon>
        <taxon>Dreissenidae</taxon>
        <taxon>Dreissena</taxon>
    </lineage>
</organism>
<accession>A0A9D3Y024</accession>
<protein>
    <submittedName>
        <fullName evidence="1">Uncharacterized protein</fullName>
    </submittedName>
</protein>
<sequence>MNSQWYKYHQQQFSSCTQCHDTVDGSMLCKRNTDTILRGTVEFIKCEFHK</sequence>
<evidence type="ECO:0000313" key="2">
    <source>
        <dbReference type="Proteomes" id="UP000828390"/>
    </source>
</evidence>
<dbReference type="AlphaFoldDB" id="A0A9D3Y024"/>
<comment type="caution">
    <text evidence="1">The sequence shown here is derived from an EMBL/GenBank/DDBJ whole genome shotgun (WGS) entry which is preliminary data.</text>
</comment>
<name>A0A9D3Y024_DREPO</name>
<dbReference type="EMBL" id="JAIWYP010000065">
    <property type="protein sequence ID" value="KAH3690403.1"/>
    <property type="molecule type" value="Genomic_DNA"/>
</dbReference>
<reference evidence="1" key="1">
    <citation type="journal article" date="2019" name="bioRxiv">
        <title>The Genome of the Zebra Mussel, Dreissena polymorpha: A Resource for Invasive Species Research.</title>
        <authorList>
            <person name="McCartney M.A."/>
            <person name="Auch B."/>
            <person name="Kono T."/>
            <person name="Mallez S."/>
            <person name="Zhang Y."/>
            <person name="Obille A."/>
            <person name="Becker A."/>
            <person name="Abrahante J.E."/>
            <person name="Garbe J."/>
            <person name="Badalamenti J.P."/>
            <person name="Herman A."/>
            <person name="Mangelson H."/>
            <person name="Liachko I."/>
            <person name="Sullivan S."/>
            <person name="Sone E.D."/>
            <person name="Koren S."/>
            <person name="Silverstein K.A.T."/>
            <person name="Beckman K.B."/>
            <person name="Gohl D.M."/>
        </authorList>
    </citation>
    <scope>NUCLEOTIDE SEQUENCE</scope>
    <source>
        <strain evidence="1">Duluth1</strain>
        <tissue evidence="1">Whole animal</tissue>
    </source>
</reference>
<reference evidence="1" key="2">
    <citation type="submission" date="2020-11" db="EMBL/GenBank/DDBJ databases">
        <authorList>
            <person name="McCartney M.A."/>
            <person name="Auch B."/>
            <person name="Kono T."/>
            <person name="Mallez S."/>
            <person name="Becker A."/>
            <person name="Gohl D.M."/>
            <person name="Silverstein K.A.T."/>
            <person name="Koren S."/>
            <person name="Bechman K.B."/>
            <person name="Herman A."/>
            <person name="Abrahante J.E."/>
            <person name="Garbe J."/>
        </authorList>
    </citation>
    <scope>NUCLEOTIDE SEQUENCE</scope>
    <source>
        <strain evidence="1">Duluth1</strain>
        <tissue evidence="1">Whole animal</tissue>
    </source>
</reference>
<proteinExistence type="predicted"/>
<gene>
    <name evidence="1" type="ORF">DPMN_193461</name>
</gene>